<comment type="caution">
    <text evidence="1">The sequence shown here is derived from an EMBL/GenBank/DDBJ whole genome shotgun (WGS) entry which is preliminary data.</text>
</comment>
<dbReference type="EMBL" id="LZDS01000004">
    <property type="protein sequence ID" value="OBX29687.1"/>
    <property type="molecule type" value="Genomic_DNA"/>
</dbReference>
<sequence>MPYSHYTLETLKALIERASLAGYLYQHSNNILVLQEALNDDGSPLNNFVQHELSADQIGLQFGLQLLDNNLEFLIGVTHSNQDRGYEIGAGNLKGDQRAFNLLYAFYNFPKAFHLIHLPLAANSTQLEDAIEQQLFQLASMGFLDTAVKTNPMGEQVKWMKTFIVQAALDMKVRIQTSLL</sequence>
<organism evidence="1 2">
    <name type="scientific">Acinetobacter gandensis</name>
    <dbReference type="NCBI Taxonomy" id="1443941"/>
    <lineage>
        <taxon>Bacteria</taxon>
        <taxon>Pseudomonadati</taxon>
        <taxon>Pseudomonadota</taxon>
        <taxon>Gammaproteobacteria</taxon>
        <taxon>Moraxellales</taxon>
        <taxon>Moraxellaceae</taxon>
        <taxon>Acinetobacter</taxon>
    </lineage>
</organism>
<dbReference type="AlphaFoldDB" id="A0A1A7RGA4"/>
<evidence type="ECO:0000313" key="2">
    <source>
        <dbReference type="Proteomes" id="UP000185753"/>
    </source>
</evidence>
<keyword evidence="2" id="KW-1185">Reference proteome</keyword>
<gene>
    <name evidence="1" type="ORF">A9J31_12425</name>
</gene>
<reference evidence="2" key="1">
    <citation type="submission" date="2016-06" db="EMBL/GenBank/DDBJ databases">
        <authorList>
            <person name="Radolfova-Krizova L."/>
            <person name="Nemec A."/>
        </authorList>
    </citation>
    <scope>NUCLEOTIDE SEQUENCE [LARGE SCALE GENOMIC DNA]</scope>
    <source>
        <strain evidence="2">ANC 4275</strain>
    </source>
</reference>
<evidence type="ECO:0000313" key="1">
    <source>
        <dbReference type="EMBL" id="OBX29687.1"/>
    </source>
</evidence>
<proteinExistence type="predicted"/>
<dbReference type="Proteomes" id="UP000185753">
    <property type="component" value="Unassembled WGS sequence"/>
</dbReference>
<dbReference type="OrthoDB" id="6705662at2"/>
<dbReference type="RefSeq" id="WP_067762382.1">
    <property type="nucleotide sequence ID" value="NZ_LZDS01000004.1"/>
</dbReference>
<protein>
    <submittedName>
        <fullName evidence="1">Uncharacterized protein</fullName>
    </submittedName>
</protein>
<name>A0A1A7RGA4_9GAMM</name>
<accession>A0A1A7RGA4</accession>